<evidence type="ECO:0000256" key="2">
    <source>
        <dbReference type="ARBA" id="ARBA00023136"/>
    </source>
</evidence>
<keyword evidence="5" id="KW-1133">Transmembrane helix</keyword>
<dbReference type="AlphaFoldDB" id="A0AAI9DRW8"/>
<evidence type="ECO:0000259" key="6">
    <source>
        <dbReference type="PROSITE" id="PS51123"/>
    </source>
</evidence>
<feature type="transmembrane region" description="Helical" evidence="5">
    <location>
        <begin position="33"/>
        <end position="51"/>
    </location>
</feature>
<evidence type="ECO:0000256" key="1">
    <source>
        <dbReference type="ARBA" id="ARBA00004442"/>
    </source>
</evidence>
<comment type="subcellular location">
    <subcellularLocation>
        <location evidence="1">Cell outer membrane</location>
    </subcellularLocation>
</comment>
<dbReference type="InterPro" id="IPR050330">
    <property type="entry name" value="Bact_OuterMem_StrucFunc"/>
</dbReference>
<organism evidence="7">
    <name type="scientific">Pluralibacter gergoviae</name>
    <name type="common">Enterobacter gergoviae</name>
    <dbReference type="NCBI Taxonomy" id="61647"/>
    <lineage>
        <taxon>Bacteria</taxon>
        <taxon>Pseudomonadati</taxon>
        <taxon>Pseudomonadota</taxon>
        <taxon>Gammaproteobacteria</taxon>
        <taxon>Enterobacterales</taxon>
        <taxon>Enterobacteriaceae</taxon>
        <taxon>Pluralibacter</taxon>
    </lineage>
</organism>
<evidence type="ECO:0000256" key="5">
    <source>
        <dbReference type="SAM" id="Phobius"/>
    </source>
</evidence>
<comment type="caution">
    <text evidence="7">The sequence shown here is derived from an EMBL/GenBank/DDBJ whole genome shotgun (WGS) entry which is preliminary data.</text>
</comment>
<dbReference type="PROSITE" id="PS51123">
    <property type="entry name" value="OMPA_2"/>
    <property type="match status" value="1"/>
</dbReference>
<sequence>MRNLTRQMLTALALILSLWIILGFWPLGNGSRIFLSAVSLLLAGCVSGYFWRQHQPAQDGIRERILPPEDFEGAVVLVCGDSYALFAPDRDSQETRQGWYIPVREPERLASVAESLASARPALISQVSVLLAVVPERWQEVALFSSRLHQWQRAVALTRRAFSGLPPVWCCAWLNPPEKTSAADYRWYFLTDGQSDIQVQETGAVSRDWRGWCADDTQRGARLDSALWLRQLFRWLNPQVMEVINTRHHDTPALPPRMLAVCTGPLSALPDNLWQRQLEDVTTLRGRTEQAADFPPLPDLLLSHSQRRHGVSRMMQSLRLAGLLAGLFLLLAITASWVNNQRLIQSVGDHLALYQRLTGSPPGPKLQAQQQLRRDDRLLDTWQREGPPMRYTMGLYQGFRLIPPLRAAIDGWTPPAPAVPVVSAVVPDAPQTVRLNSMALFDTGQSSLKPGATKLLVSALVGIKARPGWLIVVSGHTDSTGSPPVNQALSLRRAEAVRDWMRDTGDVPGSCFAVQGYGADRPAATNDTPEGRAQNRRVEISLVPQADACRAPGEPPAPSKDDGASHLRGE</sequence>
<feature type="transmembrane region" description="Helical" evidence="5">
    <location>
        <begin position="9"/>
        <end position="27"/>
    </location>
</feature>
<accession>A0AAI9DRW8</accession>
<dbReference type="SUPFAM" id="SSF103088">
    <property type="entry name" value="OmpA-like"/>
    <property type="match status" value="1"/>
</dbReference>
<feature type="domain" description="OmpA-like" evidence="6">
    <location>
        <begin position="428"/>
        <end position="546"/>
    </location>
</feature>
<evidence type="ECO:0000256" key="3">
    <source>
        <dbReference type="PROSITE-ProRule" id="PRU00473"/>
    </source>
</evidence>
<dbReference type="EMBL" id="ABLOKC030000059">
    <property type="protein sequence ID" value="EML1474573.1"/>
    <property type="molecule type" value="Genomic_DNA"/>
</dbReference>
<feature type="compositionally biased region" description="Basic and acidic residues" evidence="4">
    <location>
        <begin position="559"/>
        <end position="570"/>
    </location>
</feature>
<feature type="region of interest" description="Disordered" evidence="4">
    <location>
        <begin position="516"/>
        <end position="570"/>
    </location>
</feature>
<feature type="transmembrane region" description="Helical" evidence="5">
    <location>
        <begin position="317"/>
        <end position="338"/>
    </location>
</feature>
<dbReference type="PRINTS" id="PR01021">
    <property type="entry name" value="OMPADOMAIN"/>
</dbReference>
<protein>
    <submittedName>
        <fullName evidence="7">OmpA family protein</fullName>
    </submittedName>
</protein>
<dbReference type="Pfam" id="PF00691">
    <property type="entry name" value="OmpA"/>
    <property type="match status" value="1"/>
</dbReference>
<dbReference type="PANTHER" id="PTHR30329:SF20">
    <property type="entry name" value="EXPORTED PROTEIN"/>
    <property type="match status" value="1"/>
</dbReference>
<evidence type="ECO:0000256" key="4">
    <source>
        <dbReference type="SAM" id="MobiDB-lite"/>
    </source>
</evidence>
<dbReference type="InterPro" id="IPR006664">
    <property type="entry name" value="OMP_bac"/>
</dbReference>
<dbReference type="PANTHER" id="PTHR30329">
    <property type="entry name" value="STATOR ELEMENT OF FLAGELLAR MOTOR COMPLEX"/>
    <property type="match status" value="1"/>
</dbReference>
<evidence type="ECO:0000313" key="7">
    <source>
        <dbReference type="EMBL" id="EML1474573.1"/>
    </source>
</evidence>
<keyword evidence="2 3" id="KW-0472">Membrane</keyword>
<proteinExistence type="predicted"/>
<dbReference type="Gene3D" id="3.30.1330.60">
    <property type="entry name" value="OmpA-like domain"/>
    <property type="match status" value="1"/>
</dbReference>
<keyword evidence="5" id="KW-0812">Transmembrane</keyword>
<dbReference type="GO" id="GO:0009279">
    <property type="term" value="C:cell outer membrane"/>
    <property type="evidence" value="ECO:0007669"/>
    <property type="project" value="UniProtKB-SubCell"/>
</dbReference>
<name>A0AAI9DRW8_PLUGE</name>
<reference evidence="7" key="1">
    <citation type="submission" date="2024-02" db="EMBL/GenBank/DDBJ databases">
        <authorList>
            <consortium name="Clinical and Environmental Microbiology Branch: Whole genome sequencing antimicrobial resistance pathogens in the healthcare setting"/>
        </authorList>
    </citation>
    <scope>NUCLEOTIDE SEQUENCE</scope>
    <source>
        <strain evidence="7">2021DK-00143</strain>
    </source>
</reference>
<dbReference type="CDD" id="cd07185">
    <property type="entry name" value="OmpA_C-like"/>
    <property type="match status" value="1"/>
</dbReference>
<gene>
    <name evidence="7" type="ORF">QEG54_005418</name>
</gene>
<dbReference type="InterPro" id="IPR006665">
    <property type="entry name" value="OmpA-like"/>
</dbReference>
<dbReference type="InterPro" id="IPR036737">
    <property type="entry name" value="OmpA-like_sf"/>
</dbReference>